<comment type="subunit">
    <text evidence="6">Homodimer.</text>
</comment>
<protein>
    <recommendedName>
        <fullName evidence="6">tRNA (cytidine(34)-2'-O)-methyltransferase</fullName>
        <ecNumber evidence="6">2.1.1.207</ecNumber>
    </recommendedName>
    <alternativeName>
        <fullName evidence="6">tRNA (cytidine/uridine-2'-O-)-methyltransferase TrmL</fullName>
    </alternativeName>
</protein>
<dbReference type="GO" id="GO:0141102">
    <property type="term" value="F:tRNA (5-carboxymethylaminomethyluridine(34)-2'-O)-methyltransferase activity"/>
    <property type="evidence" value="ECO:0007669"/>
    <property type="project" value="RHEA"/>
</dbReference>
<keyword evidence="5 6" id="KW-0819">tRNA processing</keyword>
<dbReference type="RefSeq" id="WP_119857656.1">
    <property type="nucleotide sequence ID" value="NZ_QYYD01000016.1"/>
</dbReference>
<comment type="catalytic activity">
    <reaction evidence="6">
        <text>cytidine(34) in tRNA + S-adenosyl-L-methionine = 2'-O-methylcytidine(34) in tRNA + S-adenosyl-L-homocysteine + H(+)</text>
        <dbReference type="Rhea" id="RHEA:43084"/>
        <dbReference type="Rhea" id="RHEA-COMP:10331"/>
        <dbReference type="Rhea" id="RHEA-COMP:10332"/>
        <dbReference type="ChEBI" id="CHEBI:15378"/>
        <dbReference type="ChEBI" id="CHEBI:57856"/>
        <dbReference type="ChEBI" id="CHEBI:59789"/>
        <dbReference type="ChEBI" id="CHEBI:74495"/>
        <dbReference type="ChEBI" id="CHEBI:82748"/>
        <dbReference type="EC" id="2.1.1.207"/>
    </reaction>
</comment>
<accession>A0A418V3K8</accession>
<dbReference type="GO" id="GO:0141098">
    <property type="term" value="F:tRNA (cytidine(34)-2'-O)-methyltransferase activity"/>
    <property type="evidence" value="ECO:0007669"/>
    <property type="project" value="RHEA"/>
</dbReference>
<feature type="domain" description="tRNA/rRNA methyltransferase SpoU type" evidence="8">
    <location>
        <begin position="2"/>
        <end position="139"/>
    </location>
</feature>
<keyword evidence="2 6" id="KW-0489">Methyltransferase</keyword>
<feature type="binding site" evidence="6 7">
    <location>
        <position position="129"/>
    </location>
    <ligand>
        <name>S-adenosyl-L-methionine</name>
        <dbReference type="ChEBI" id="CHEBI:59789"/>
    </ligand>
</feature>
<dbReference type="EC" id="2.1.1.207" evidence="6"/>
<dbReference type="CDD" id="cd18094">
    <property type="entry name" value="SpoU-like_TrmL"/>
    <property type="match status" value="1"/>
</dbReference>
<dbReference type="GO" id="GO:0003723">
    <property type="term" value="F:RNA binding"/>
    <property type="evidence" value="ECO:0007669"/>
    <property type="project" value="InterPro"/>
</dbReference>
<feature type="binding site" evidence="6 7">
    <location>
        <position position="101"/>
    </location>
    <ligand>
        <name>S-adenosyl-L-methionine</name>
        <dbReference type="ChEBI" id="CHEBI:59789"/>
    </ligand>
</feature>
<keyword evidence="1 6" id="KW-0963">Cytoplasm</keyword>
<comment type="catalytic activity">
    <reaction evidence="6">
        <text>5-carboxymethylaminomethyluridine(34) in tRNA(Leu) + S-adenosyl-L-methionine = 5-carboxymethylaminomethyl-2'-O-methyluridine(34) in tRNA(Leu) + S-adenosyl-L-homocysteine + H(+)</text>
        <dbReference type="Rhea" id="RHEA:43088"/>
        <dbReference type="Rhea" id="RHEA-COMP:10333"/>
        <dbReference type="Rhea" id="RHEA-COMP:10334"/>
        <dbReference type="ChEBI" id="CHEBI:15378"/>
        <dbReference type="ChEBI" id="CHEBI:57856"/>
        <dbReference type="ChEBI" id="CHEBI:59789"/>
        <dbReference type="ChEBI" id="CHEBI:74508"/>
        <dbReference type="ChEBI" id="CHEBI:74511"/>
        <dbReference type="EC" id="2.1.1.207"/>
    </reaction>
</comment>
<dbReference type="SUPFAM" id="SSF75217">
    <property type="entry name" value="alpha/beta knot"/>
    <property type="match status" value="1"/>
</dbReference>
<feature type="binding site" evidence="6 7">
    <location>
        <position position="79"/>
    </location>
    <ligand>
        <name>S-adenosyl-L-methionine</name>
        <dbReference type="ChEBI" id="CHEBI:59789"/>
    </ligand>
</feature>
<sequence>MRIALYQPDIPQNTGTILRFCACLSVEAHIIEPAGFPISDRHFRRAGMDYLDQVTIIRHDSWSKFMQWREAADCRVILLTTKGVTPYLQQRYRSTDVLLLGRESAGVPQQVADTADARVVIPMQPQMRSLNVAMAAALVVGEALRQTRYE</sequence>
<dbReference type="Pfam" id="PF00588">
    <property type="entry name" value="SpoU_methylase"/>
    <property type="match status" value="1"/>
</dbReference>
<dbReference type="GO" id="GO:0005737">
    <property type="term" value="C:cytoplasm"/>
    <property type="evidence" value="ECO:0007669"/>
    <property type="project" value="UniProtKB-SubCell"/>
</dbReference>
<gene>
    <name evidence="6" type="primary">trmL</name>
    <name evidence="9" type="ORF">D4Q52_16495</name>
</gene>
<evidence type="ECO:0000256" key="4">
    <source>
        <dbReference type="ARBA" id="ARBA00022691"/>
    </source>
</evidence>
<keyword evidence="4 6" id="KW-0949">S-adenosyl-L-methionine</keyword>
<comment type="function">
    <text evidence="6">Methylates the ribose at the nucleotide 34 wobble position in the two leucyl isoacceptors tRNA(Leu)(CmAA) and tRNA(Leu)(cmnm5UmAA). Catalyzes the methyl transfer from S-adenosyl-L-methionine to the 2'-OH of the wobble nucleotide.</text>
</comment>
<evidence type="ECO:0000259" key="8">
    <source>
        <dbReference type="Pfam" id="PF00588"/>
    </source>
</evidence>
<dbReference type="OrthoDB" id="9789043at2"/>
<keyword evidence="3 6" id="KW-0808">Transferase</keyword>
<evidence type="ECO:0000256" key="1">
    <source>
        <dbReference type="ARBA" id="ARBA00022490"/>
    </source>
</evidence>
<dbReference type="GO" id="GO:0002130">
    <property type="term" value="P:wobble position ribose methylation"/>
    <property type="evidence" value="ECO:0007669"/>
    <property type="project" value="TreeGrafter"/>
</dbReference>
<dbReference type="Proteomes" id="UP000285523">
    <property type="component" value="Unassembled WGS sequence"/>
</dbReference>
<dbReference type="PIRSF" id="PIRSF029256">
    <property type="entry name" value="SpoU_TrmH_prd"/>
    <property type="match status" value="1"/>
</dbReference>
<evidence type="ECO:0000313" key="9">
    <source>
        <dbReference type="EMBL" id="RJF70658.1"/>
    </source>
</evidence>
<evidence type="ECO:0000256" key="7">
    <source>
        <dbReference type="PIRSR" id="PIRSR029256-1"/>
    </source>
</evidence>
<name>A0A418V3K8_RHOPL</name>
<comment type="subcellular location">
    <subcellularLocation>
        <location evidence="6">Cytoplasm</location>
    </subcellularLocation>
</comment>
<comment type="similarity">
    <text evidence="6">Belongs to the class IV-like SAM-binding methyltransferase superfamily. RNA methyltransferase TrmH family. TrmL subfamily.</text>
</comment>
<evidence type="ECO:0000256" key="3">
    <source>
        <dbReference type="ARBA" id="ARBA00022679"/>
    </source>
</evidence>
<evidence type="ECO:0000256" key="2">
    <source>
        <dbReference type="ARBA" id="ARBA00022603"/>
    </source>
</evidence>
<dbReference type="InterPro" id="IPR029028">
    <property type="entry name" value="Alpha/beta_knot_MTases"/>
</dbReference>
<evidence type="ECO:0000256" key="5">
    <source>
        <dbReference type="ARBA" id="ARBA00022694"/>
    </source>
</evidence>
<reference evidence="9 10" key="1">
    <citation type="submission" date="2018-09" db="EMBL/GenBank/DDBJ databases">
        <title>Draft genome sequence of Rhodopseudomonas palustris 2.1.18.</title>
        <authorList>
            <person name="Robertson S.L."/>
            <person name="Meyer T.E."/>
            <person name="Kyndt J.A."/>
        </authorList>
    </citation>
    <scope>NUCLEOTIDE SEQUENCE [LARGE SCALE GENOMIC DNA]</scope>
    <source>
        <strain evidence="9 10">2.1.18</strain>
    </source>
</reference>
<evidence type="ECO:0000313" key="10">
    <source>
        <dbReference type="Proteomes" id="UP000285523"/>
    </source>
</evidence>
<proteinExistence type="inferred from homology"/>
<dbReference type="HAMAP" id="MF_01885">
    <property type="entry name" value="tRNA_methyltr_TrmL"/>
    <property type="match status" value="1"/>
</dbReference>
<dbReference type="PANTHER" id="PTHR42971:SF1">
    <property type="entry name" value="TRNA (CYTIDINE(34)-2'-O)-METHYLTRANSFERASE"/>
    <property type="match status" value="1"/>
</dbReference>
<dbReference type="Gene3D" id="3.40.1280.10">
    <property type="match status" value="1"/>
</dbReference>
<dbReference type="PANTHER" id="PTHR42971">
    <property type="entry name" value="TRNA (CYTIDINE(34)-2'-O)-METHYLTRANSFERASE"/>
    <property type="match status" value="1"/>
</dbReference>
<comment type="caution">
    <text evidence="9">The sequence shown here is derived from an EMBL/GenBank/DDBJ whole genome shotgun (WGS) entry which is preliminary data.</text>
</comment>
<dbReference type="InterPro" id="IPR001537">
    <property type="entry name" value="SpoU_MeTrfase"/>
</dbReference>
<dbReference type="InterPro" id="IPR016914">
    <property type="entry name" value="TrmL"/>
</dbReference>
<organism evidence="9 10">
    <name type="scientific">Rhodopseudomonas palustris</name>
    <dbReference type="NCBI Taxonomy" id="1076"/>
    <lineage>
        <taxon>Bacteria</taxon>
        <taxon>Pseudomonadati</taxon>
        <taxon>Pseudomonadota</taxon>
        <taxon>Alphaproteobacteria</taxon>
        <taxon>Hyphomicrobiales</taxon>
        <taxon>Nitrobacteraceae</taxon>
        <taxon>Rhodopseudomonas</taxon>
    </lineage>
</organism>
<dbReference type="EMBL" id="QYYD01000016">
    <property type="protein sequence ID" value="RJF70658.1"/>
    <property type="molecule type" value="Genomic_DNA"/>
</dbReference>
<dbReference type="InterPro" id="IPR029026">
    <property type="entry name" value="tRNA_m1G_MTases_N"/>
</dbReference>
<evidence type="ECO:0000256" key="6">
    <source>
        <dbReference type="HAMAP-Rule" id="MF_01885"/>
    </source>
</evidence>
<dbReference type="AlphaFoldDB" id="A0A418V3K8"/>
<feature type="binding site" evidence="6 7">
    <location>
        <position position="121"/>
    </location>
    <ligand>
        <name>S-adenosyl-L-methionine</name>
        <dbReference type="ChEBI" id="CHEBI:59789"/>
    </ligand>
</feature>